<keyword evidence="4" id="KW-0106">Calcium</keyword>
<proteinExistence type="inferred from homology"/>
<dbReference type="RefSeq" id="WP_230340397.1">
    <property type="nucleotide sequence ID" value="NZ_CP069798.1"/>
</dbReference>
<comment type="subcellular location">
    <subcellularLocation>
        <location evidence="1">Periplasm</location>
    </subcellularLocation>
</comment>
<accession>A0A892ZKW9</accession>
<dbReference type="Gene3D" id="3.40.50.2300">
    <property type="match status" value="4"/>
</dbReference>
<dbReference type="EMBL" id="CP069798">
    <property type="protein sequence ID" value="QRQ83100.1"/>
    <property type="molecule type" value="Genomic_DNA"/>
</dbReference>
<feature type="signal peptide" evidence="7">
    <location>
        <begin position="1"/>
        <end position="23"/>
    </location>
</feature>
<keyword evidence="10" id="KW-1185">Reference proteome</keyword>
<dbReference type="InterPro" id="IPR050555">
    <property type="entry name" value="Bact_Solute-Bind_Prot2"/>
</dbReference>
<name>A0A892ZKW9_9NEIS</name>
<evidence type="ECO:0000256" key="6">
    <source>
        <dbReference type="ARBA" id="ARBA00034344"/>
    </source>
</evidence>
<dbReference type="GO" id="GO:0030288">
    <property type="term" value="C:outer membrane-bounded periplasmic space"/>
    <property type="evidence" value="ECO:0007669"/>
    <property type="project" value="TreeGrafter"/>
</dbReference>
<gene>
    <name evidence="9" type="ORF">JQU52_07015</name>
</gene>
<evidence type="ECO:0000313" key="9">
    <source>
        <dbReference type="EMBL" id="QRQ83100.1"/>
    </source>
</evidence>
<evidence type="ECO:0000256" key="4">
    <source>
        <dbReference type="ARBA" id="ARBA00022837"/>
    </source>
</evidence>
<evidence type="ECO:0000256" key="7">
    <source>
        <dbReference type="SAM" id="SignalP"/>
    </source>
</evidence>
<evidence type="ECO:0000256" key="1">
    <source>
        <dbReference type="ARBA" id="ARBA00004418"/>
    </source>
</evidence>
<comment type="similarity">
    <text evidence="2">Belongs to the bacterial solute-binding protein 2 family.</text>
</comment>
<dbReference type="InterPro" id="IPR028082">
    <property type="entry name" value="Peripla_BP_I"/>
</dbReference>
<feature type="chain" id="PRO_5034674526" description="D-galactose/methyl-galactoside binding periplasmic protein MglB" evidence="7">
    <location>
        <begin position="24"/>
        <end position="661"/>
    </location>
</feature>
<dbReference type="Proteomes" id="UP000653156">
    <property type="component" value="Chromosome"/>
</dbReference>
<sequence>MKLKFFLFCSALFVLLGCGQSMQDSQTIALANIDKEAAVIGVSVSNTNENAEFASAFQGYAKQYPETKFIISDAQDNQQVQMNGIDDMISSGTKALIINLVDTTQAAAVIQKAKAANLPVIFFNRSPNPEVLRSYDKAYFIDGDPVQAGVLQGLDVLSKWKVNPQWDKNKDGKIQFAMLTGAKDNPSTKARTKWSVSTIQSYPELATPVQQIFLDSGVSNTNVANLLVSRWLELPESDEIEVILSNDDSMAVGALMALKSRNLSLPVFGIDATLQGLGLVKSGDLAGTVYNNVHEQALTSIRVAKNLIGQRQPMVGMDYRIEYQTILVPYQLVTEQMLAQAKPISLTQVTQNTNKGSGTPLTMAVVGKIGGIPWFNAMEQGVLQQAKELGVDAFMVNPKDTNPQSQIKIIEDLIARNVSVIGVVPNDAPALETVFKKAREKGITVITHESPKSVNIDTNFEMISTQSFGNSYGSLVEKTTGCKGKYAVYVGDLTTPAHNQWADATIDYLKKACPNMTQAGARLGVAESAIESEKATAKLIHEYPDLTAVMSFGSQGPIGAAQAAKSNNMAGKLVIVGLFSATQGKELVHEGVITGGYIWSPLDAGKVFVQLGKMIRNGDNVNNQDFIPILGEVKHDGKIIYANTPLSLDKSMVDALSQMGL</sequence>
<feature type="domain" description="Periplasmic binding protein" evidence="8">
    <location>
        <begin position="364"/>
        <end position="618"/>
    </location>
</feature>
<evidence type="ECO:0000313" key="10">
    <source>
        <dbReference type="Proteomes" id="UP000653156"/>
    </source>
</evidence>
<dbReference type="AlphaFoldDB" id="A0A892ZKW9"/>
<dbReference type="PANTHER" id="PTHR30036">
    <property type="entry name" value="D-XYLOSE-BINDING PERIPLASMIC PROTEIN"/>
    <property type="match status" value="1"/>
</dbReference>
<dbReference type="KEGG" id="ptes:JQU52_07015"/>
<dbReference type="PANTHER" id="PTHR30036:SF7">
    <property type="entry name" value="ABC TRANSPORTER PERIPLASMIC-BINDING PROTEIN YPHF"/>
    <property type="match status" value="1"/>
</dbReference>
<evidence type="ECO:0000259" key="8">
    <source>
        <dbReference type="Pfam" id="PF13407"/>
    </source>
</evidence>
<protein>
    <recommendedName>
        <fullName evidence="6">D-galactose/methyl-galactoside binding periplasmic protein MglB</fullName>
    </recommendedName>
</protein>
<evidence type="ECO:0000256" key="5">
    <source>
        <dbReference type="ARBA" id="ARBA00034323"/>
    </source>
</evidence>
<keyword evidence="7" id="KW-0732">Signal</keyword>
<evidence type="ECO:0000256" key="3">
    <source>
        <dbReference type="ARBA" id="ARBA00022723"/>
    </source>
</evidence>
<dbReference type="CDD" id="cd01539">
    <property type="entry name" value="PBP1_GGBP"/>
    <property type="match status" value="1"/>
</dbReference>
<dbReference type="GO" id="GO:0030246">
    <property type="term" value="F:carbohydrate binding"/>
    <property type="evidence" value="ECO:0007669"/>
    <property type="project" value="InterPro"/>
</dbReference>
<evidence type="ECO:0000256" key="2">
    <source>
        <dbReference type="ARBA" id="ARBA00007639"/>
    </source>
</evidence>
<dbReference type="PROSITE" id="PS51257">
    <property type="entry name" value="PROKAR_LIPOPROTEIN"/>
    <property type="match status" value="1"/>
</dbReference>
<dbReference type="InterPro" id="IPR044085">
    <property type="entry name" value="MglB-like_PBP1"/>
</dbReference>
<dbReference type="Pfam" id="PF13407">
    <property type="entry name" value="Peripla_BP_4"/>
    <property type="match status" value="2"/>
</dbReference>
<feature type="domain" description="Periplasmic binding protein" evidence="8">
    <location>
        <begin position="40"/>
        <end position="308"/>
    </location>
</feature>
<dbReference type="InterPro" id="IPR025997">
    <property type="entry name" value="SBP_2_dom"/>
</dbReference>
<dbReference type="SUPFAM" id="SSF53822">
    <property type="entry name" value="Periplasmic binding protein-like I"/>
    <property type="match status" value="2"/>
</dbReference>
<reference evidence="9" key="1">
    <citation type="submission" date="2021-02" db="EMBL/GenBank/DDBJ databases">
        <title>Neisseriaceae sp. 26B isolated from the cloaca of a Common Toad-headed Turtle (Mesoclemmys nasuta).</title>
        <authorList>
            <person name="Spergser J."/>
            <person name="Busse H.-J."/>
        </authorList>
    </citation>
    <scope>NUCLEOTIDE SEQUENCE</scope>
    <source>
        <strain evidence="9">26B</strain>
    </source>
</reference>
<dbReference type="GO" id="GO:0046872">
    <property type="term" value="F:metal ion binding"/>
    <property type="evidence" value="ECO:0007669"/>
    <property type="project" value="UniProtKB-KW"/>
</dbReference>
<organism evidence="9 10">
    <name type="scientific">Paralysiella testudinis</name>
    <dbReference type="NCBI Taxonomy" id="2809020"/>
    <lineage>
        <taxon>Bacteria</taxon>
        <taxon>Pseudomonadati</taxon>
        <taxon>Pseudomonadota</taxon>
        <taxon>Betaproteobacteria</taxon>
        <taxon>Neisseriales</taxon>
        <taxon>Neisseriaceae</taxon>
        <taxon>Paralysiella</taxon>
    </lineage>
</organism>
<keyword evidence="3" id="KW-0479">Metal-binding</keyword>
<comment type="subunit">
    <text evidence="5">The ABC transporter complex is composed of one ATP-binding protein (MglA), two transmembrane proteins (MglC) and a solute-binding protein (MglB).</text>
</comment>